<dbReference type="Gene3D" id="3.30.565.10">
    <property type="entry name" value="Histidine kinase-like ATPase, C-terminal domain"/>
    <property type="match status" value="1"/>
</dbReference>
<feature type="transmembrane region" description="Helical" evidence="1">
    <location>
        <begin position="61"/>
        <end position="83"/>
    </location>
</feature>
<dbReference type="Pfam" id="PF14501">
    <property type="entry name" value="HATPase_c_5"/>
    <property type="match status" value="1"/>
</dbReference>
<evidence type="ECO:0000313" key="3">
    <source>
        <dbReference type="EMBL" id="PWJ73674.1"/>
    </source>
</evidence>
<reference evidence="3 4" key="1">
    <citation type="submission" date="2018-05" db="EMBL/GenBank/DDBJ databases">
        <authorList>
            <person name="Goeker M."/>
            <person name="Huntemann M."/>
            <person name="Clum A."/>
            <person name="Pillay M."/>
            <person name="Palaniappan K."/>
            <person name="Varghese N."/>
            <person name="Mikhailova N."/>
            <person name="Stamatis D."/>
            <person name="Reddy T."/>
            <person name="Daum C."/>
            <person name="Shapiro N."/>
            <person name="Ivanova N."/>
            <person name="Kyrpides N."/>
            <person name="Woyke T."/>
        </authorList>
    </citation>
    <scope>NUCLEOTIDE SEQUENCE [LARGE SCALE GENOMIC DNA]</scope>
    <source>
        <strain evidence="3 4">DSM 26524</strain>
    </source>
</reference>
<feature type="transmembrane region" description="Helical" evidence="1">
    <location>
        <begin position="161"/>
        <end position="181"/>
    </location>
</feature>
<proteinExistence type="predicted"/>
<dbReference type="Proteomes" id="UP000245412">
    <property type="component" value="Unassembled WGS sequence"/>
</dbReference>
<evidence type="ECO:0000259" key="2">
    <source>
        <dbReference type="Pfam" id="PF14501"/>
    </source>
</evidence>
<accession>A0AB73T0W9</accession>
<dbReference type="EMBL" id="QGGY01000011">
    <property type="protein sequence ID" value="PWJ73674.1"/>
    <property type="molecule type" value="Genomic_DNA"/>
</dbReference>
<sequence length="438" mass="50261">MMNNALPDIPRFFTALAETAACMVFILNLKPRLDKLKLAGITVLMLVWQSLFLIITRNIQLWLWVPCMLAAIVWMIIYLRICIRGSWYDAAYCGLQAFIIAEFAASLEWQCYCYFLYDNTSVLIEYLVLLAVYGVIYLTAWRLWSLPKNPDRILNIKPGELLAAALIAGAIFAVSNINYLPVTTLFSSSDGPAVASIRTIVGFAGVAMVYANYVQRCEMRARQELEVMQNIVQNQYLQYQQSKESIDMINYKYHDLKHQIGVLRAEEDVDKRNAFLNQMEEEIRQYEMQNKTGHKVVDTILTSKSVTCEKYGITMNCVADGTLLNFMDTMDICSILGNALDNAIEYEKKVDDPEKRLIHVAIFSQKDFVILRFENYFEGKLDMRDGVPVTTKTKKREFHGFGIRSIKYAVSKYEGAVSISQKDNWFELKILIPRADKN</sequence>
<feature type="transmembrane region" description="Helical" evidence="1">
    <location>
        <begin position="193"/>
        <end position="213"/>
    </location>
</feature>
<keyword evidence="1" id="KW-0812">Transmembrane</keyword>
<dbReference type="InterPro" id="IPR032834">
    <property type="entry name" value="NatK-like_C"/>
</dbReference>
<name>A0AB73T0W9_9FIRM</name>
<feature type="transmembrane region" description="Helical" evidence="1">
    <location>
        <begin position="12"/>
        <end position="29"/>
    </location>
</feature>
<dbReference type="PANTHER" id="PTHR40448:SF1">
    <property type="entry name" value="TWO-COMPONENT SENSOR HISTIDINE KINASE"/>
    <property type="match status" value="1"/>
</dbReference>
<dbReference type="CDD" id="cd16935">
    <property type="entry name" value="HATPase_AgrC-ComD-like"/>
    <property type="match status" value="1"/>
</dbReference>
<feature type="transmembrane region" description="Helical" evidence="1">
    <location>
        <begin position="36"/>
        <end position="55"/>
    </location>
</feature>
<dbReference type="SUPFAM" id="SSF55874">
    <property type="entry name" value="ATPase domain of HSP90 chaperone/DNA topoisomerase II/histidine kinase"/>
    <property type="match status" value="1"/>
</dbReference>
<keyword evidence="1" id="KW-0472">Membrane</keyword>
<dbReference type="InterPro" id="IPR036890">
    <property type="entry name" value="HATPase_C_sf"/>
</dbReference>
<feature type="transmembrane region" description="Helical" evidence="1">
    <location>
        <begin position="123"/>
        <end position="140"/>
    </location>
</feature>
<dbReference type="PANTHER" id="PTHR40448">
    <property type="entry name" value="TWO-COMPONENT SENSOR HISTIDINE KINASE"/>
    <property type="match status" value="1"/>
</dbReference>
<evidence type="ECO:0000256" key="1">
    <source>
        <dbReference type="SAM" id="Phobius"/>
    </source>
</evidence>
<evidence type="ECO:0000313" key="4">
    <source>
        <dbReference type="Proteomes" id="UP000245412"/>
    </source>
</evidence>
<dbReference type="GO" id="GO:0042802">
    <property type="term" value="F:identical protein binding"/>
    <property type="evidence" value="ECO:0007669"/>
    <property type="project" value="TreeGrafter"/>
</dbReference>
<dbReference type="AlphaFoldDB" id="A0AB73T0W9"/>
<organism evidence="3 4">
    <name type="scientific">Murimonas intestini</name>
    <dbReference type="NCBI Taxonomy" id="1337051"/>
    <lineage>
        <taxon>Bacteria</taxon>
        <taxon>Bacillati</taxon>
        <taxon>Bacillota</taxon>
        <taxon>Clostridia</taxon>
        <taxon>Lachnospirales</taxon>
        <taxon>Lachnospiraceae</taxon>
        <taxon>Murimonas</taxon>
    </lineage>
</organism>
<keyword evidence="4" id="KW-1185">Reference proteome</keyword>
<dbReference type="RefSeq" id="WP_109747475.1">
    <property type="nucleotide sequence ID" value="NZ_CABJAT010000012.1"/>
</dbReference>
<comment type="caution">
    <text evidence="3">The sequence shown here is derived from an EMBL/GenBank/DDBJ whole genome shotgun (WGS) entry which is preliminary data.</text>
</comment>
<gene>
    <name evidence="3" type="ORF">C7383_1113</name>
</gene>
<feature type="domain" description="Sensor histidine kinase NatK-like C-terminal" evidence="2">
    <location>
        <begin position="327"/>
        <end position="433"/>
    </location>
</feature>
<protein>
    <submittedName>
        <fullName evidence="3">GHKL domain-containing protein</fullName>
    </submittedName>
</protein>
<keyword evidence="1" id="KW-1133">Transmembrane helix</keyword>